<dbReference type="InterPro" id="IPR001138">
    <property type="entry name" value="Zn2Cys6_DnaBD"/>
</dbReference>
<dbReference type="InterPro" id="IPR053175">
    <property type="entry name" value="DHMBA_Reg_Transcription_Factor"/>
</dbReference>
<comment type="caution">
    <text evidence="4">The sequence shown here is derived from an EMBL/GenBank/DDBJ whole genome shotgun (WGS) entry which is preliminary data.</text>
</comment>
<gene>
    <name evidence="4" type="ORF">C8A01DRAFT_15208</name>
</gene>
<dbReference type="PROSITE" id="PS00463">
    <property type="entry name" value="ZN2_CY6_FUNGAL_1"/>
    <property type="match status" value="1"/>
</dbReference>
<evidence type="ECO:0000256" key="1">
    <source>
        <dbReference type="ARBA" id="ARBA00023242"/>
    </source>
</evidence>
<dbReference type="Proteomes" id="UP001303115">
    <property type="component" value="Unassembled WGS sequence"/>
</dbReference>
<dbReference type="PANTHER" id="PTHR38791">
    <property type="entry name" value="ZN(II)2CYS6 TRANSCRIPTION FACTOR (EUROFUNG)-RELATED-RELATED"/>
    <property type="match status" value="1"/>
</dbReference>
<dbReference type="GO" id="GO:0000981">
    <property type="term" value="F:DNA-binding transcription factor activity, RNA polymerase II-specific"/>
    <property type="evidence" value="ECO:0007669"/>
    <property type="project" value="InterPro"/>
</dbReference>
<dbReference type="SUPFAM" id="SSF57701">
    <property type="entry name" value="Zn2/Cys6 DNA-binding domain"/>
    <property type="match status" value="1"/>
</dbReference>
<dbReference type="Pfam" id="PF00172">
    <property type="entry name" value="Zn_clus"/>
    <property type="match status" value="1"/>
</dbReference>
<dbReference type="InterPro" id="IPR036864">
    <property type="entry name" value="Zn2-C6_fun-type_DNA-bd_sf"/>
</dbReference>
<dbReference type="GO" id="GO:0008270">
    <property type="term" value="F:zinc ion binding"/>
    <property type="evidence" value="ECO:0007669"/>
    <property type="project" value="InterPro"/>
</dbReference>
<name>A0AAN6SS19_9PEZI</name>
<dbReference type="SMART" id="SM00066">
    <property type="entry name" value="GAL4"/>
    <property type="match status" value="1"/>
</dbReference>
<keyword evidence="1" id="KW-0539">Nucleus</keyword>
<evidence type="ECO:0000256" key="2">
    <source>
        <dbReference type="SAM" id="MobiDB-lite"/>
    </source>
</evidence>
<dbReference type="EMBL" id="MU854365">
    <property type="protein sequence ID" value="KAK4041014.1"/>
    <property type="molecule type" value="Genomic_DNA"/>
</dbReference>
<dbReference type="PANTHER" id="PTHR38791:SF13">
    <property type="entry name" value="ZN(2)-C6 FUNGAL-TYPE DOMAIN-CONTAINING PROTEIN"/>
    <property type="match status" value="1"/>
</dbReference>
<accession>A0AAN6SS19</accession>
<evidence type="ECO:0000259" key="3">
    <source>
        <dbReference type="PROSITE" id="PS50048"/>
    </source>
</evidence>
<dbReference type="AlphaFoldDB" id="A0AAN6SS19"/>
<feature type="compositionally biased region" description="Polar residues" evidence="2">
    <location>
        <begin position="133"/>
        <end position="142"/>
    </location>
</feature>
<protein>
    <recommendedName>
        <fullName evidence="3">Zn(2)-C6 fungal-type domain-containing protein</fullName>
    </recommendedName>
</protein>
<organism evidence="4 5">
    <name type="scientific">Parachaetomium inaequale</name>
    <dbReference type="NCBI Taxonomy" id="2588326"/>
    <lineage>
        <taxon>Eukaryota</taxon>
        <taxon>Fungi</taxon>
        <taxon>Dikarya</taxon>
        <taxon>Ascomycota</taxon>
        <taxon>Pezizomycotina</taxon>
        <taxon>Sordariomycetes</taxon>
        <taxon>Sordariomycetidae</taxon>
        <taxon>Sordariales</taxon>
        <taxon>Chaetomiaceae</taxon>
        <taxon>Parachaetomium</taxon>
    </lineage>
</organism>
<sequence length="595" mass="65177">MVYCGKPSKGCQMCRTRRIKCDETKPTCNQCAKARRQCPGYKDEFDLLLRNENVAAKRRALKLAIPRRGGGGGSNASKKSKASDTSSSSSSSSSSSTSSSLSASSSSSSSSSPTTPSPFTTTATANPRPPSPLTQSQKQHQQLLLVQTRTTPPLSPTPIHLPPESLAPCHFLANFVLTPRQDGTRGFLEYLRMGVLGKAFAEYSWALRATQAALVDPERWKSDGVLAAVLLLGMFENITAKQLGSFAWGSHVEGAIQLVKARGRSQLKTKVGVQLFIAVRTQLIIHTLSTGTAPTMGADWWLQDAVIDSTAAECQRLSLKTGELRAEITRLITGVTRTPENTDLVQDLMHRAQDLDDQVSAWMDSVPEAWQFKTLCWQLQSLAVPGGRDYSRAEVFPGRVDAYSDFWVAAVWNQARTTRLVLNSIIVRCAAWVCSPVDYRTTPEYAIAARVCVETISDILASVPYYLGWHNKRKDLLPNDGSKGFACGDDDGMKGLAGYFLTWPLACMMTQDYTTDAQRAYIRGRLKHIGDELGVKYAHILTQLQVRVPSLLIRSDGLLARPYPMAHDFEKLVSSARQAYPLPQGVTLKPAAAGR</sequence>
<evidence type="ECO:0000313" key="4">
    <source>
        <dbReference type="EMBL" id="KAK4041014.1"/>
    </source>
</evidence>
<reference evidence="5" key="1">
    <citation type="journal article" date="2023" name="Mol. Phylogenet. Evol.">
        <title>Genome-scale phylogeny and comparative genomics of the fungal order Sordariales.</title>
        <authorList>
            <person name="Hensen N."/>
            <person name="Bonometti L."/>
            <person name="Westerberg I."/>
            <person name="Brannstrom I.O."/>
            <person name="Guillou S."/>
            <person name="Cros-Aarteil S."/>
            <person name="Calhoun S."/>
            <person name="Haridas S."/>
            <person name="Kuo A."/>
            <person name="Mondo S."/>
            <person name="Pangilinan J."/>
            <person name="Riley R."/>
            <person name="LaButti K."/>
            <person name="Andreopoulos B."/>
            <person name="Lipzen A."/>
            <person name="Chen C."/>
            <person name="Yan M."/>
            <person name="Daum C."/>
            <person name="Ng V."/>
            <person name="Clum A."/>
            <person name="Steindorff A."/>
            <person name="Ohm R.A."/>
            <person name="Martin F."/>
            <person name="Silar P."/>
            <person name="Natvig D.O."/>
            <person name="Lalanne C."/>
            <person name="Gautier V."/>
            <person name="Ament-Velasquez S.L."/>
            <person name="Kruys A."/>
            <person name="Hutchinson M.I."/>
            <person name="Powell A.J."/>
            <person name="Barry K."/>
            <person name="Miller A.N."/>
            <person name="Grigoriev I.V."/>
            <person name="Debuchy R."/>
            <person name="Gladieux P."/>
            <person name="Hiltunen Thoren M."/>
            <person name="Johannesson H."/>
        </authorList>
    </citation>
    <scope>NUCLEOTIDE SEQUENCE [LARGE SCALE GENOMIC DNA]</scope>
    <source>
        <strain evidence="5">CBS 284.82</strain>
    </source>
</reference>
<evidence type="ECO:0000313" key="5">
    <source>
        <dbReference type="Proteomes" id="UP001303115"/>
    </source>
</evidence>
<dbReference type="Gene3D" id="4.10.240.10">
    <property type="entry name" value="Zn(2)-C6 fungal-type DNA-binding domain"/>
    <property type="match status" value="1"/>
</dbReference>
<keyword evidence="5" id="KW-1185">Reference proteome</keyword>
<feature type="domain" description="Zn(2)-C6 fungal-type" evidence="3">
    <location>
        <begin position="10"/>
        <end position="38"/>
    </location>
</feature>
<dbReference type="PROSITE" id="PS50048">
    <property type="entry name" value="ZN2_CY6_FUNGAL_2"/>
    <property type="match status" value="1"/>
</dbReference>
<feature type="region of interest" description="Disordered" evidence="2">
    <location>
        <begin position="65"/>
        <end position="142"/>
    </location>
</feature>
<dbReference type="CDD" id="cd00067">
    <property type="entry name" value="GAL4"/>
    <property type="match status" value="1"/>
</dbReference>
<proteinExistence type="predicted"/>
<feature type="compositionally biased region" description="Low complexity" evidence="2">
    <location>
        <begin position="83"/>
        <end position="125"/>
    </location>
</feature>